<dbReference type="GO" id="GO:0032065">
    <property type="term" value="P:maintenance of protein location in cell cortex"/>
    <property type="evidence" value="ECO:0007669"/>
    <property type="project" value="InterPro"/>
</dbReference>
<organism evidence="4 5">
    <name type="scientific">Aulographum hederae CBS 113979</name>
    <dbReference type="NCBI Taxonomy" id="1176131"/>
    <lineage>
        <taxon>Eukaryota</taxon>
        <taxon>Fungi</taxon>
        <taxon>Dikarya</taxon>
        <taxon>Ascomycota</taxon>
        <taxon>Pezizomycotina</taxon>
        <taxon>Dothideomycetes</taxon>
        <taxon>Pleosporomycetidae</taxon>
        <taxon>Aulographales</taxon>
        <taxon>Aulographaceae</taxon>
    </lineage>
</organism>
<protein>
    <recommendedName>
        <fullName evidence="3">PH domain-containing protein</fullName>
    </recommendedName>
</protein>
<feature type="compositionally biased region" description="Polar residues" evidence="2">
    <location>
        <begin position="1153"/>
        <end position="1167"/>
    </location>
</feature>
<accession>A0A6G1H4W9</accession>
<evidence type="ECO:0000313" key="4">
    <source>
        <dbReference type="EMBL" id="KAF1988097.1"/>
    </source>
</evidence>
<feature type="compositionally biased region" description="Low complexity" evidence="2">
    <location>
        <begin position="1464"/>
        <end position="1480"/>
    </location>
</feature>
<dbReference type="InterPro" id="IPR001849">
    <property type="entry name" value="PH_domain"/>
</dbReference>
<dbReference type="EMBL" id="ML977150">
    <property type="protein sequence ID" value="KAF1988097.1"/>
    <property type="molecule type" value="Genomic_DNA"/>
</dbReference>
<feature type="compositionally biased region" description="Basic and acidic residues" evidence="2">
    <location>
        <begin position="434"/>
        <end position="443"/>
    </location>
</feature>
<feature type="compositionally biased region" description="Low complexity" evidence="2">
    <location>
        <begin position="1221"/>
        <end position="1248"/>
    </location>
</feature>
<feature type="compositionally biased region" description="Basic and acidic residues" evidence="2">
    <location>
        <begin position="992"/>
        <end position="1011"/>
    </location>
</feature>
<dbReference type="Gene3D" id="2.30.29.30">
    <property type="entry name" value="Pleckstrin-homology domain (PH domain)/Phosphotyrosine-binding domain (PTB)"/>
    <property type="match status" value="1"/>
</dbReference>
<feature type="region of interest" description="Disordered" evidence="2">
    <location>
        <begin position="1"/>
        <end position="49"/>
    </location>
</feature>
<dbReference type="InterPro" id="IPR011993">
    <property type="entry name" value="PH-like_dom_sf"/>
</dbReference>
<feature type="compositionally biased region" description="Polar residues" evidence="2">
    <location>
        <begin position="149"/>
        <end position="158"/>
    </location>
</feature>
<evidence type="ECO:0000256" key="2">
    <source>
        <dbReference type="SAM" id="MobiDB-lite"/>
    </source>
</evidence>
<feature type="region of interest" description="Disordered" evidence="2">
    <location>
        <begin position="1403"/>
        <end position="1496"/>
    </location>
</feature>
<dbReference type="InterPro" id="IPR053005">
    <property type="entry name" value="Nuclear_Pos-Cytoskel_Interact"/>
</dbReference>
<feature type="region of interest" description="Disordered" evidence="2">
    <location>
        <begin position="1574"/>
        <end position="1625"/>
    </location>
</feature>
<feature type="compositionally biased region" description="Polar residues" evidence="2">
    <location>
        <begin position="1415"/>
        <end position="1449"/>
    </location>
</feature>
<proteinExistence type="predicted"/>
<dbReference type="CDD" id="cd13365">
    <property type="entry name" value="PH_PLC_plant-like"/>
    <property type="match status" value="1"/>
</dbReference>
<feature type="coiled-coil region" evidence="1">
    <location>
        <begin position="57"/>
        <end position="101"/>
    </location>
</feature>
<feature type="compositionally biased region" description="Basic and acidic residues" evidence="2">
    <location>
        <begin position="455"/>
        <end position="470"/>
    </location>
</feature>
<dbReference type="PANTHER" id="PTHR28190">
    <property type="entry name" value="NUCLEAR MIGRATION PROTEIN NUM1"/>
    <property type="match status" value="1"/>
</dbReference>
<feature type="compositionally biased region" description="Polar residues" evidence="2">
    <location>
        <begin position="1612"/>
        <end position="1625"/>
    </location>
</feature>
<dbReference type="OrthoDB" id="2149224at2759"/>
<dbReference type="GO" id="GO:0005938">
    <property type="term" value="C:cell cortex"/>
    <property type="evidence" value="ECO:0007669"/>
    <property type="project" value="InterPro"/>
</dbReference>
<dbReference type="GO" id="GO:0005739">
    <property type="term" value="C:mitochondrion"/>
    <property type="evidence" value="ECO:0007669"/>
    <property type="project" value="TreeGrafter"/>
</dbReference>
<feature type="compositionally biased region" description="Polar residues" evidence="2">
    <location>
        <begin position="578"/>
        <end position="589"/>
    </location>
</feature>
<feature type="region of interest" description="Disordered" evidence="2">
    <location>
        <begin position="349"/>
        <end position="392"/>
    </location>
</feature>
<feature type="compositionally biased region" description="Low complexity" evidence="2">
    <location>
        <begin position="1181"/>
        <end position="1195"/>
    </location>
</feature>
<feature type="coiled-coil region" evidence="1">
    <location>
        <begin position="264"/>
        <end position="344"/>
    </location>
</feature>
<dbReference type="SMART" id="SM00233">
    <property type="entry name" value="PH"/>
    <property type="match status" value="1"/>
</dbReference>
<dbReference type="GO" id="GO:0000226">
    <property type="term" value="P:microtubule cytoskeleton organization"/>
    <property type="evidence" value="ECO:0007669"/>
    <property type="project" value="TreeGrafter"/>
</dbReference>
<feature type="compositionally biased region" description="Polar residues" evidence="2">
    <location>
        <begin position="27"/>
        <end position="36"/>
    </location>
</feature>
<dbReference type="PROSITE" id="PS50003">
    <property type="entry name" value="PH_DOMAIN"/>
    <property type="match status" value="1"/>
</dbReference>
<feature type="region of interest" description="Disordered" evidence="2">
    <location>
        <begin position="981"/>
        <end position="1040"/>
    </location>
</feature>
<dbReference type="GO" id="GO:0015631">
    <property type="term" value="F:tubulin binding"/>
    <property type="evidence" value="ECO:0007669"/>
    <property type="project" value="TreeGrafter"/>
</dbReference>
<dbReference type="Pfam" id="PF12814">
    <property type="entry name" value="Mcp5_PH"/>
    <property type="match status" value="1"/>
</dbReference>
<keyword evidence="5" id="KW-1185">Reference proteome</keyword>
<feature type="region of interest" description="Disordered" evidence="2">
    <location>
        <begin position="1513"/>
        <end position="1532"/>
    </location>
</feature>
<feature type="region of interest" description="Disordered" evidence="2">
    <location>
        <begin position="1094"/>
        <end position="1248"/>
    </location>
</feature>
<name>A0A6G1H4W9_9PEZI</name>
<dbReference type="InterPro" id="IPR024774">
    <property type="entry name" value="PH_dom-Mcp5-type"/>
</dbReference>
<dbReference type="Proteomes" id="UP000800041">
    <property type="component" value="Unassembled WGS sequence"/>
</dbReference>
<feature type="region of interest" description="Disordered" evidence="2">
    <location>
        <begin position="134"/>
        <end position="175"/>
    </location>
</feature>
<feature type="coiled-coil region" evidence="1">
    <location>
        <begin position="1547"/>
        <end position="1574"/>
    </location>
</feature>
<dbReference type="GO" id="GO:0005543">
    <property type="term" value="F:phospholipid binding"/>
    <property type="evidence" value="ECO:0007669"/>
    <property type="project" value="InterPro"/>
</dbReference>
<feature type="compositionally biased region" description="Polar residues" evidence="2">
    <location>
        <begin position="1481"/>
        <end position="1496"/>
    </location>
</feature>
<evidence type="ECO:0000256" key="1">
    <source>
        <dbReference type="SAM" id="Coils"/>
    </source>
</evidence>
<feature type="compositionally biased region" description="Polar residues" evidence="2">
    <location>
        <begin position="620"/>
        <end position="635"/>
    </location>
</feature>
<feature type="region of interest" description="Disordered" evidence="2">
    <location>
        <begin position="902"/>
        <end position="922"/>
    </location>
</feature>
<evidence type="ECO:0000259" key="3">
    <source>
        <dbReference type="PROSITE" id="PS50003"/>
    </source>
</evidence>
<feature type="compositionally biased region" description="Acidic residues" evidence="2">
    <location>
        <begin position="1403"/>
        <end position="1413"/>
    </location>
</feature>
<keyword evidence="1" id="KW-0175">Coiled coil</keyword>
<feature type="region of interest" description="Disordered" evidence="2">
    <location>
        <begin position="434"/>
        <end position="704"/>
    </location>
</feature>
<feature type="domain" description="PH" evidence="3">
    <location>
        <begin position="1283"/>
        <end position="1394"/>
    </location>
</feature>
<gene>
    <name evidence="4" type="ORF">K402DRAFT_403268</name>
</gene>
<dbReference type="PANTHER" id="PTHR28190:SF1">
    <property type="entry name" value="NUCLEAR MIGRATION PROTEIN NUM1"/>
    <property type="match status" value="1"/>
</dbReference>
<feature type="compositionally biased region" description="Low complexity" evidence="2">
    <location>
        <begin position="1116"/>
        <end position="1127"/>
    </location>
</feature>
<dbReference type="SUPFAM" id="SSF50729">
    <property type="entry name" value="PH domain-like"/>
    <property type="match status" value="1"/>
</dbReference>
<evidence type="ECO:0000313" key="5">
    <source>
        <dbReference type="Proteomes" id="UP000800041"/>
    </source>
</evidence>
<feature type="compositionally biased region" description="Basic and acidic residues" evidence="2">
    <location>
        <begin position="350"/>
        <end position="369"/>
    </location>
</feature>
<reference evidence="4" key="1">
    <citation type="journal article" date="2020" name="Stud. Mycol.">
        <title>101 Dothideomycetes genomes: a test case for predicting lifestyles and emergence of pathogens.</title>
        <authorList>
            <person name="Haridas S."/>
            <person name="Albert R."/>
            <person name="Binder M."/>
            <person name="Bloem J."/>
            <person name="Labutti K."/>
            <person name="Salamov A."/>
            <person name="Andreopoulos B."/>
            <person name="Baker S."/>
            <person name="Barry K."/>
            <person name="Bills G."/>
            <person name="Bluhm B."/>
            <person name="Cannon C."/>
            <person name="Castanera R."/>
            <person name="Culley D."/>
            <person name="Daum C."/>
            <person name="Ezra D."/>
            <person name="Gonzalez J."/>
            <person name="Henrissat B."/>
            <person name="Kuo A."/>
            <person name="Liang C."/>
            <person name="Lipzen A."/>
            <person name="Lutzoni F."/>
            <person name="Magnuson J."/>
            <person name="Mondo S."/>
            <person name="Nolan M."/>
            <person name="Ohm R."/>
            <person name="Pangilinan J."/>
            <person name="Park H.-J."/>
            <person name="Ramirez L."/>
            <person name="Alfaro M."/>
            <person name="Sun H."/>
            <person name="Tritt A."/>
            <person name="Yoshinaga Y."/>
            <person name="Zwiers L.-H."/>
            <person name="Turgeon B."/>
            <person name="Goodwin S."/>
            <person name="Spatafora J."/>
            <person name="Crous P."/>
            <person name="Grigoriev I."/>
        </authorList>
    </citation>
    <scope>NUCLEOTIDE SEQUENCE</scope>
    <source>
        <strain evidence="4">CBS 113979</strain>
    </source>
</reference>
<sequence length="1625" mass="175872">MATTANYPSGAMPVHEMRDGEPDPFVSTPNDAQRQRLSAAPNGDASFLSSGSTIQARKHLEAHLAETDRRLKEASKLGTVLVEQRKELAEKLKELQTAQDDGDISPELRQRLSEVERDFHEVGRETARVFVAKNRVPSNEHADSPGQAVFSSDASHSPSKLHAPSSRKQRLQPSVRGNDLKLATDIGASLLVQVKDLQAAYAENQEAHKLATSHKAQLEVEVEGLHLRLKAMDDSEQRYKDENWSLETQVRDLQALAKESARREQKLSQSLKVEKTQKADLERDFEELKLNHGKLSEDHTTAKKYHESELLNLRRDVTSVESERSSMQRKIDELTSQNQDLAKAMTYRLNRVDDNEDRDVPLDMEDTREGATTPEHSPPPSPIKGTPRHGHLESETLKSSLQHAHRMIQNLRNNIHREKTEKLELRRMLQDAREELESKKRDGSNAANSAKKRKSQPELFKKPMKPDRLGASRNSNAEIIMDDEGWEDHDGRGTPSRQRAAKATIEQPAEIPGAYIDTTENESGFETARERATATESEAFQTGVESIGPDSSDEVTETEGNTGTAKRSKVSPLLVSKNRISYQSTASTSGDDDFDEDVTRTPIQAQQPKYKLKMSRSGYRRSTQSSFGTFESNPDSFRDSPASVGSNASPPAPPGQSLFSELGNLSDDSDGDSYADGTPSKSVIASREGSPVATRQSSVLRSPQPLRAIPLKPVMVDSGMMTEPWEPESKGILSTASDAVGAALAGGIGFGLGRGSKDDQLEATEAEAGAESNKTADALEMSTVPSVSVNSGLPQISEAVAATEEQHPEPPVAEPVVLSMSSITMQETEPIELPEAIVPTPTLQPSLIMSQNVEPVEPVKQILPPPATVPWSFASVMAQYTEPKAAVSTTDVSEPFVPVAESVPSPPLAMSSISSQSVEPMRDEPERPRTAIMVDQANSPIVTRTNEVQPPLPTAAVSKSGAGLFGNAFGRKSGATAQPFIAEDETSQPLSKSRDLDVNDVENMERPKSTKSEASGRAPFSPIIANGTARSSSPKKDSNVLTSVQRANITADEGTQTLVSADEFDAFLEAKKGGKIQTSPPKAAAVPVAAAVAAAVVSPKKRDTVETGSLKGGRRPGSAGSVRSRAASPPPLPADHKQAIAAASQGRPPAVSVTPSGAPSPGSFPTQQGPPPQIALPNLPTTPGSMGPPMMPASAYRQPSRPRTPLGNPQQTQGNRGGLLARAPSSIRAAAPRSEVSSPITRRSSVSSFASELDQRFNIARSAYDNAFDPNTTDPRMIQAITQTMIGEFLWKYTRKAGRGGMSENRHRRFFWVHPYTRTLYWSDHDPSSAGSSQLKAKSVAIEAVRVVTDDNVSPPGLHRKSLVVITPGRTIKFTAPTSQRHETWFNALSYLLLRTSAEKDEENSLTAEDVDEFNPSNYNGGRTTRMSQRSKISLSTYNSRHTNRTLSPSRHDPHNVPTLGRKTSLATSAAASVRSTATSHNTPSQKHGSISGRFSSLSGVFKSGGTIRESFSSRQSFRNADPSGAASTYSESAAAGIPVGQEHDSAEDLRAVIERQEREADRLENVRACCDGKHDVGSLTRKGGPGHTHGNRYSLNAHSHSHRHAEPSGSHLRSQSVGNTHREP</sequence>